<feature type="signal peptide" evidence="1">
    <location>
        <begin position="1"/>
        <end position="21"/>
    </location>
</feature>
<evidence type="ECO:0000313" key="3">
    <source>
        <dbReference type="Proteomes" id="UP001597231"/>
    </source>
</evidence>
<comment type="caution">
    <text evidence="2">The sequence shown here is derived from an EMBL/GenBank/DDBJ whole genome shotgun (WGS) entry which is preliminary data.</text>
</comment>
<gene>
    <name evidence="2" type="ORF">ACFQ38_13215</name>
</gene>
<dbReference type="Proteomes" id="UP001597231">
    <property type="component" value="Unassembled WGS sequence"/>
</dbReference>
<accession>A0ABW3U382</accession>
<dbReference type="EMBL" id="JBHTLT010000108">
    <property type="protein sequence ID" value="MFD1206052.1"/>
    <property type="molecule type" value="Genomic_DNA"/>
</dbReference>
<evidence type="ECO:0008006" key="4">
    <source>
        <dbReference type="Google" id="ProtNLM"/>
    </source>
</evidence>
<reference evidence="3" key="1">
    <citation type="journal article" date="2019" name="Int. J. Syst. Evol. Microbiol.">
        <title>The Global Catalogue of Microorganisms (GCM) 10K type strain sequencing project: providing services to taxonomists for standard genome sequencing and annotation.</title>
        <authorList>
            <consortium name="The Broad Institute Genomics Platform"/>
            <consortium name="The Broad Institute Genome Sequencing Center for Infectious Disease"/>
            <person name="Wu L."/>
            <person name="Ma J."/>
        </authorList>
    </citation>
    <scope>NUCLEOTIDE SEQUENCE [LARGE SCALE GENOMIC DNA]</scope>
    <source>
        <strain evidence="3">CCUG 53915</strain>
    </source>
</reference>
<organism evidence="2 3">
    <name type="scientific">Sporosarcina contaminans</name>
    <dbReference type="NCBI Taxonomy" id="633403"/>
    <lineage>
        <taxon>Bacteria</taxon>
        <taxon>Bacillati</taxon>
        <taxon>Bacillota</taxon>
        <taxon>Bacilli</taxon>
        <taxon>Bacillales</taxon>
        <taxon>Caryophanaceae</taxon>
        <taxon>Sporosarcina</taxon>
    </lineage>
</organism>
<sequence length="132" mass="15247">MIRKIMILCLTVLLLSGCVPNEIRVENHTGENEGKAEEIFKDDTRLKAVAALFHEDQLLVGIRVKTFSRFTKRKIAKEIKKELEKEYSEMEVTVSADSKILMETSKLLDKQEEDKKIKKKIKHVISLSEEET</sequence>
<proteinExistence type="predicted"/>
<name>A0ABW3U382_9BACL</name>
<keyword evidence="1" id="KW-0732">Signal</keyword>
<evidence type="ECO:0000313" key="2">
    <source>
        <dbReference type="EMBL" id="MFD1206052.1"/>
    </source>
</evidence>
<keyword evidence="3" id="KW-1185">Reference proteome</keyword>
<evidence type="ECO:0000256" key="1">
    <source>
        <dbReference type="SAM" id="SignalP"/>
    </source>
</evidence>
<protein>
    <recommendedName>
        <fullName evidence="4">Sporulation lipoprotein YhcN/YlaJ (Spore_YhcN_YlaJ)</fullName>
    </recommendedName>
</protein>
<dbReference type="PROSITE" id="PS51257">
    <property type="entry name" value="PROKAR_LIPOPROTEIN"/>
    <property type="match status" value="1"/>
</dbReference>
<dbReference type="RefSeq" id="WP_381481405.1">
    <property type="nucleotide sequence ID" value="NZ_JBHTLT010000108.1"/>
</dbReference>
<feature type="chain" id="PRO_5045654569" description="Sporulation lipoprotein YhcN/YlaJ (Spore_YhcN_YlaJ)" evidence="1">
    <location>
        <begin position="22"/>
        <end position="132"/>
    </location>
</feature>